<feature type="transmembrane region" description="Helical" evidence="6">
    <location>
        <begin position="363"/>
        <end position="388"/>
    </location>
</feature>
<reference evidence="7 8" key="1">
    <citation type="submission" date="2024-09" db="EMBL/GenBank/DDBJ databases">
        <authorList>
            <person name="Sun Q."/>
            <person name="Mori K."/>
        </authorList>
    </citation>
    <scope>NUCLEOTIDE SEQUENCE [LARGE SCALE GENOMIC DNA]</scope>
    <source>
        <strain evidence="7 8">NCAIM B.02604</strain>
    </source>
</reference>
<feature type="transmembrane region" description="Helical" evidence="6">
    <location>
        <begin position="394"/>
        <end position="413"/>
    </location>
</feature>
<feature type="transmembrane region" description="Helical" evidence="6">
    <location>
        <begin position="247"/>
        <end position="269"/>
    </location>
</feature>
<sequence>MRQNRQVAAWALWDWGSAAFNAVMVTFVFSAYLASDAFGPDARGTTVLSVGNMISGIIVALTAPVVGARADASGNRKRQLGLHTAIVVVLIAACFFVRPEEGYLYLGVVLIAAGNVFFEFAEVSYNSLLLRVSSPATIGRISGIGWGAGYLGGIVLLLIVYIGFVSGETHWFGITSDDALNIRVVAVVAALWFGLFAIPIFVSLPADEPVSGKAKVSWAASYRQLWQTLKDLWHGDRNTIKFLIASAVYRDGLGAVFAYGAILGTQVFGLDPADVILFAIVANVVAAAGSFVGGWLDDRIGPLPVIYGSLIGMIIVGTIMFFQNGPEAFWGLGLALCLFVGPAQSASRAFLGRLTNIDTAGELYGLYATTGRSIAFLAPGLVALLMLFTKDERFVIVAIVVILIAGALSLLTVKNQDRVGTATETITHS</sequence>
<feature type="transmembrane region" description="Helical" evidence="6">
    <location>
        <begin position="184"/>
        <end position="204"/>
    </location>
</feature>
<dbReference type="SUPFAM" id="SSF103473">
    <property type="entry name" value="MFS general substrate transporter"/>
    <property type="match status" value="1"/>
</dbReference>
<evidence type="ECO:0000256" key="5">
    <source>
        <dbReference type="ARBA" id="ARBA00023136"/>
    </source>
</evidence>
<dbReference type="PANTHER" id="PTHR23519">
    <property type="entry name" value="AUTOPHAGY-RELATED PROTEIN 22"/>
    <property type="match status" value="1"/>
</dbReference>
<dbReference type="Gene3D" id="1.20.1250.20">
    <property type="entry name" value="MFS general substrate transporter like domains"/>
    <property type="match status" value="1"/>
</dbReference>
<dbReference type="InterPro" id="IPR050495">
    <property type="entry name" value="ATG22/LtaA_families"/>
</dbReference>
<feature type="transmembrane region" description="Helical" evidence="6">
    <location>
        <begin position="46"/>
        <end position="68"/>
    </location>
</feature>
<dbReference type="InterPro" id="IPR036259">
    <property type="entry name" value="MFS_trans_sf"/>
</dbReference>
<dbReference type="RefSeq" id="WP_377460522.1">
    <property type="nucleotide sequence ID" value="NZ_JBHLUB010000032.1"/>
</dbReference>
<evidence type="ECO:0000256" key="4">
    <source>
        <dbReference type="ARBA" id="ARBA00022989"/>
    </source>
</evidence>
<keyword evidence="3 6" id="KW-0812">Transmembrane</keyword>
<evidence type="ECO:0000256" key="1">
    <source>
        <dbReference type="ARBA" id="ARBA00004127"/>
    </source>
</evidence>
<feature type="transmembrane region" description="Helical" evidence="6">
    <location>
        <begin position="275"/>
        <end position="296"/>
    </location>
</feature>
<name>A0ABV6PEY5_9MICC</name>
<dbReference type="Proteomes" id="UP001589862">
    <property type="component" value="Unassembled WGS sequence"/>
</dbReference>
<evidence type="ECO:0000313" key="7">
    <source>
        <dbReference type="EMBL" id="MFC0582952.1"/>
    </source>
</evidence>
<feature type="transmembrane region" description="Helical" evidence="6">
    <location>
        <begin position="303"/>
        <end position="322"/>
    </location>
</feature>
<comment type="subcellular location">
    <subcellularLocation>
        <location evidence="1">Endomembrane system</location>
        <topology evidence="1">Multi-pass membrane protein</topology>
    </subcellularLocation>
</comment>
<keyword evidence="5 6" id="KW-0472">Membrane</keyword>
<keyword evidence="8" id="KW-1185">Reference proteome</keyword>
<accession>A0ABV6PEY5</accession>
<dbReference type="InterPro" id="IPR024671">
    <property type="entry name" value="Atg22-like"/>
</dbReference>
<feature type="transmembrane region" description="Helical" evidence="6">
    <location>
        <begin position="80"/>
        <end position="98"/>
    </location>
</feature>
<organism evidence="7 8">
    <name type="scientific">Micrococcoides hystricis</name>
    <dbReference type="NCBI Taxonomy" id="1572761"/>
    <lineage>
        <taxon>Bacteria</taxon>
        <taxon>Bacillati</taxon>
        <taxon>Actinomycetota</taxon>
        <taxon>Actinomycetes</taxon>
        <taxon>Micrococcales</taxon>
        <taxon>Micrococcaceae</taxon>
        <taxon>Micrococcoides</taxon>
    </lineage>
</organism>
<dbReference type="Pfam" id="PF11700">
    <property type="entry name" value="ATG22"/>
    <property type="match status" value="1"/>
</dbReference>
<gene>
    <name evidence="7" type="ORF">ACFFFR_11295</name>
</gene>
<dbReference type="PANTHER" id="PTHR23519:SF1">
    <property type="entry name" value="AUTOPHAGY-RELATED PROTEIN 22"/>
    <property type="match status" value="1"/>
</dbReference>
<proteinExistence type="predicted"/>
<feature type="transmembrane region" description="Helical" evidence="6">
    <location>
        <begin position="12"/>
        <end position="34"/>
    </location>
</feature>
<evidence type="ECO:0000256" key="6">
    <source>
        <dbReference type="SAM" id="Phobius"/>
    </source>
</evidence>
<comment type="caution">
    <text evidence="7">The sequence shown here is derived from an EMBL/GenBank/DDBJ whole genome shotgun (WGS) entry which is preliminary data.</text>
</comment>
<dbReference type="EMBL" id="JBHLUB010000032">
    <property type="protein sequence ID" value="MFC0582952.1"/>
    <property type="molecule type" value="Genomic_DNA"/>
</dbReference>
<evidence type="ECO:0000313" key="8">
    <source>
        <dbReference type="Proteomes" id="UP001589862"/>
    </source>
</evidence>
<evidence type="ECO:0000256" key="2">
    <source>
        <dbReference type="ARBA" id="ARBA00022448"/>
    </source>
</evidence>
<protein>
    <submittedName>
        <fullName evidence="7">MFS transporter</fullName>
    </submittedName>
</protein>
<feature type="transmembrane region" description="Helical" evidence="6">
    <location>
        <begin position="144"/>
        <end position="164"/>
    </location>
</feature>
<keyword evidence="2" id="KW-0813">Transport</keyword>
<feature type="transmembrane region" description="Helical" evidence="6">
    <location>
        <begin position="104"/>
        <end position="123"/>
    </location>
</feature>
<feature type="transmembrane region" description="Helical" evidence="6">
    <location>
        <begin position="328"/>
        <end position="351"/>
    </location>
</feature>
<keyword evidence="4 6" id="KW-1133">Transmembrane helix</keyword>
<evidence type="ECO:0000256" key="3">
    <source>
        <dbReference type="ARBA" id="ARBA00022692"/>
    </source>
</evidence>